<dbReference type="EMBL" id="CAMGYJ010000006">
    <property type="protein sequence ID" value="CAI0429068.1"/>
    <property type="molecule type" value="Genomic_DNA"/>
</dbReference>
<gene>
    <name evidence="1" type="ORF">LITE_LOCUS21972</name>
</gene>
<comment type="caution">
    <text evidence="1">The sequence shown here is derived from an EMBL/GenBank/DDBJ whole genome shotgun (WGS) entry which is preliminary data.</text>
</comment>
<name>A0AAV0L3Q0_9ROSI</name>
<reference evidence="1" key="1">
    <citation type="submission" date="2022-08" db="EMBL/GenBank/DDBJ databases">
        <authorList>
            <person name="Gutierrez-Valencia J."/>
        </authorList>
    </citation>
    <scope>NUCLEOTIDE SEQUENCE</scope>
</reference>
<evidence type="ECO:0000313" key="1">
    <source>
        <dbReference type="EMBL" id="CAI0429068.1"/>
    </source>
</evidence>
<dbReference type="AlphaFoldDB" id="A0AAV0L3Q0"/>
<accession>A0AAV0L3Q0</accession>
<sequence>MMKLVSEDQLWSFILLDVRSSEDQLLAFDASSPDSNFDTAKQFVCIRGFLILTAQQIPDLSMLHDQ</sequence>
<organism evidence="1 2">
    <name type="scientific">Linum tenue</name>
    <dbReference type="NCBI Taxonomy" id="586396"/>
    <lineage>
        <taxon>Eukaryota</taxon>
        <taxon>Viridiplantae</taxon>
        <taxon>Streptophyta</taxon>
        <taxon>Embryophyta</taxon>
        <taxon>Tracheophyta</taxon>
        <taxon>Spermatophyta</taxon>
        <taxon>Magnoliopsida</taxon>
        <taxon>eudicotyledons</taxon>
        <taxon>Gunneridae</taxon>
        <taxon>Pentapetalae</taxon>
        <taxon>rosids</taxon>
        <taxon>fabids</taxon>
        <taxon>Malpighiales</taxon>
        <taxon>Linaceae</taxon>
        <taxon>Linum</taxon>
    </lineage>
</organism>
<evidence type="ECO:0000313" key="2">
    <source>
        <dbReference type="Proteomes" id="UP001154282"/>
    </source>
</evidence>
<proteinExistence type="predicted"/>
<protein>
    <submittedName>
        <fullName evidence="1">Uncharacterized protein</fullName>
    </submittedName>
</protein>
<dbReference type="Proteomes" id="UP001154282">
    <property type="component" value="Unassembled WGS sequence"/>
</dbReference>
<keyword evidence="2" id="KW-1185">Reference proteome</keyword>